<comment type="similarity">
    <text evidence="1">Belongs to the helicase family.</text>
</comment>
<proteinExistence type="inferred from homology"/>
<dbReference type="GO" id="GO:0006281">
    <property type="term" value="P:DNA repair"/>
    <property type="evidence" value="ECO:0007669"/>
    <property type="project" value="UniProtKB-KW"/>
</dbReference>
<dbReference type="PANTHER" id="PTHR10492">
    <property type="match status" value="1"/>
</dbReference>
<evidence type="ECO:0000313" key="4">
    <source>
        <dbReference type="Proteomes" id="UP000593570"/>
    </source>
</evidence>
<protein>
    <recommendedName>
        <fullName evidence="1">ATP-dependent DNA helicase</fullName>
        <ecNumber evidence="1">5.6.2.3</ecNumber>
    </recommendedName>
</protein>
<evidence type="ECO:0000313" key="3">
    <source>
        <dbReference type="EMBL" id="KAF6527932.1"/>
    </source>
</evidence>
<keyword evidence="1" id="KW-0234">DNA repair</keyword>
<dbReference type="Pfam" id="PF05970">
    <property type="entry name" value="PIF1"/>
    <property type="match status" value="1"/>
</dbReference>
<dbReference type="GO" id="GO:0000723">
    <property type="term" value="P:telomere maintenance"/>
    <property type="evidence" value="ECO:0007669"/>
    <property type="project" value="InterPro"/>
</dbReference>
<dbReference type="GO" id="GO:0016787">
    <property type="term" value="F:hydrolase activity"/>
    <property type="evidence" value="ECO:0007669"/>
    <property type="project" value="UniProtKB-KW"/>
</dbReference>
<name>A0A8H6H2C4_FUSOX</name>
<keyword evidence="1" id="KW-0547">Nucleotide-binding</keyword>
<dbReference type="PANTHER" id="PTHR10492:SF95">
    <property type="entry name" value="HELITRON HELICASE-LIKE DOMAIN-CONTAINING PROTEIN"/>
    <property type="match status" value="1"/>
</dbReference>
<organism evidence="3 4">
    <name type="scientific">Fusarium oxysporum f. sp. conglutinans</name>
    <dbReference type="NCBI Taxonomy" id="100902"/>
    <lineage>
        <taxon>Eukaryota</taxon>
        <taxon>Fungi</taxon>
        <taxon>Dikarya</taxon>
        <taxon>Ascomycota</taxon>
        <taxon>Pezizomycotina</taxon>
        <taxon>Sordariomycetes</taxon>
        <taxon>Hypocreomycetidae</taxon>
        <taxon>Hypocreales</taxon>
        <taxon>Nectriaceae</taxon>
        <taxon>Fusarium</taxon>
        <taxon>Fusarium oxysporum species complex</taxon>
    </lineage>
</organism>
<keyword evidence="1" id="KW-0378">Hydrolase</keyword>
<evidence type="ECO:0000256" key="1">
    <source>
        <dbReference type="RuleBase" id="RU363044"/>
    </source>
</evidence>
<dbReference type="GO" id="GO:0006310">
    <property type="term" value="P:DNA recombination"/>
    <property type="evidence" value="ECO:0007669"/>
    <property type="project" value="UniProtKB-KW"/>
</dbReference>
<dbReference type="AlphaFoldDB" id="A0A8H6H2C4"/>
<keyword evidence="1" id="KW-0233">DNA recombination</keyword>
<dbReference type="EMBL" id="JACDXP010000002">
    <property type="protein sequence ID" value="KAF6527932.1"/>
    <property type="molecule type" value="Genomic_DNA"/>
</dbReference>
<dbReference type="GO" id="GO:0005524">
    <property type="term" value="F:ATP binding"/>
    <property type="evidence" value="ECO:0007669"/>
    <property type="project" value="UniProtKB-KW"/>
</dbReference>
<comment type="catalytic activity">
    <reaction evidence="1">
        <text>ATP + H2O = ADP + phosphate + H(+)</text>
        <dbReference type="Rhea" id="RHEA:13065"/>
        <dbReference type="ChEBI" id="CHEBI:15377"/>
        <dbReference type="ChEBI" id="CHEBI:15378"/>
        <dbReference type="ChEBI" id="CHEBI:30616"/>
        <dbReference type="ChEBI" id="CHEBI:43474"/>
        <dbReference type="ChEBI" id="CHEBI:456216"/>
        <dbReference type="EC" id="5.6.2.3"/>
    </reaction>
</comment>
<dbReference type="Gene3D" id="3.40.50.300">
    <property type="entry name" value="P-loop containing nucleotide triphosphate hydrolases"/>
    <property type="match status" value="1"/>
</dbReference>
<evidence type="ECO:0000259" key="2">
    <source>
        <dbReference type="Pfam" id="PF05970"/>
    </source>
</evidence>
<accession>A0A8H6H2C4</accession>
<dbReference type="Proteomes" id="UP000593570">
    <property type="component" value="Unassembled WGS sequence"/>
</dbReference>
<dbReference type="EC" id="5.6.2.3" evidence="1"/>
<dbReference type="SUPFAM" id="SSF52540">
    <property type="entry name" value="P-loop containing nucleoside triphosphate hydrolases"/>
    <property type="match status" value="1"/>
</dbReference>
<keyword evidence="1" id="KW-0347">Helicase</keyword>
<keyword evidence="1" id="KW-0067">ATP-binding</keyword>
<sequence length="514" mass="57328">MFLTHSDRGPRQRVLIERRHGEVITRIHTIPPRVGELFYLRILLQNRPAYSFIDLRTIDGTVYSSYQETAVALGLFRDVCEAQYALEEAVSSFALPPQLRFLFAHLLLDSPSPAVALWERFGPALSADFALHYSHDEAISRTLQSISRILRGNGATMRQFGLPEPTGVERELQLELAAFARQRETLMMRSRQNYAALNAEQRHIFDIIHSSLATGGCFFVDGRAGRGKTFLMGTLCDYIRAEGEVVCVAGSTALSVTLYDRGRTAHSTFGIPVRESSCEIVSQLSPHSGRAELLRHAALLPWEELPMANKAAVQCADQLLRSIVGQDQPFGGKTFIGIGDFRQVAPVTPATTAPEAVFDASIRSSHLWPHFRILHLIAPLRNAADPFYSAWLDGIGDGVTPLDTVVDLRHLHLVYSIGDAVDFLFPAAVLDEPAQSVRRSFLSPFNLRVDEFNRTMLDRLRGDEVVLLSSNRIKEMETRTNALPSALEFDYLALLDEPGVPAVECWRVHPQLQD</sequence>
<dbReference type="InterPro" id="IPR027417">
    <property type="entry name" value="P-loop_NTPase"/>
</dbReference>
<keyword evidence="1" id="KW-0227">DNA damage</keyword>
<comment type="caution">
    <text evidence="3">The sequence shown here is derived from an EMBL/GenBank/DDBJ whole genome shotgun (WGS) entry which is preliminary data.</text>
</comment>
<dbReference type="InterPro" id="IPR010285">
    <property type="entry name" value="DNA_helicase_pif1-like_DEAD"/>
</dbReference>
<comment type="cofactor">
    <cofactor evidence="1">
        <name>Mg(2+)</name>
        <dbReference type="ChEBI" id="CHEBI:18420"/>
    </cofactor>
</comment>
<gene>
    <name evidence="3" type="ORF">HZS61_008234</name>
</gene>
<reference evidence="3 4" key="1">
    <citation type="journal article" date="2020" name="bioRxiv">
        <title>A chromosome-scale genome assembly for the Fusarium oxysporum strain Fo5176 to establish a model Arabidopsis-fungal pathosystem.</title>
        <authorList>
            <person name="Fokkens L."/>
            <person name="Guo L."/>
            <person name="Dora S."/>
            <person name="Wang B."/>
            <person name="Ye K."/>
            <person name="Sanchez-Rodriguez C."/>
            <person name="Croll D."/>
        </authorList>
    </citation>
    <scope>NUCLEOTIDE SEQUENCE [LARGE SCALE GENOMIC DNA]</scope>
    <source>
        <strain evidence="3 4">Fo5176</strain>
    </source>
</reference>
<dbReference type="GO" id="GO:0043139">
    <property type="term" value="F:5'-3' DNA helicase activity"/>
    <property type="evidence" value="ECO:0007669"/>
    <property type="project" value="UniProtKB-EC"/>
</dbReference>
<feature type="domain" description="DNA helicase Pif1-like DEAD-box helicase" evidence="2">
    <location>
        <begin position="197"/>
        <end position="385"/>
    </location>
</feature>